<keyword evidence="8" id="KW-0503">Monooxygenase</keyword>
<dbReference type="Gene3D" id="1.10.630.10">
    <property type="entry name" value="Cytochrome P450"/>
    <property type="match status" value="1"/>
</dbReference>
<dbReference type="SUPFAM" id="SSF48264">
    <property type="entry name" value="Cytochrome P450"/>
    <property type="match status" value="1"/>
</dbReference>
<evidence type="ECO:0000256" key="2">
    <source>
        <dbReference type="ARBA" id="ARBA00004167"/>
    </source>
</evidence>
<keyword evidence="11" id="KW-1185">Reference proteome</keyword>
<dbReference type="Proteomes" id="UP000186583">
    <property type="component" value="Unassembled WGS sequence"/>
</dbReference>
<comment type="cofactor">
    <cofactor evidence="1">
        <name>heme</name>
        <dbReference type="ChEBI" id="CHEBI:30413"/>
    </cofactor>
</comment>
<dbReference type="InterPro" id="IPR001128">
    <property type="entry name" value="Cyt_P450"/>
</dbReference>
<evidence type="ECO:0000313" key="10">
    <source>
        <dbReference type="EMBL" id="OLN89754.1"/>
    </source>
</evidence>
<evidence type="ECO:0000256" key="8">
    <source>
        <dbReference type="ARBA" id="ARBA00023033"/>
    </source>
</evidence>
<keyword evidence="4" id="KW-0349">Heme</keyword>
<dbReference type="GO" id="GO:0020037">
    <property type="term" value="F:heme binding"/>
    <property type="evidence" value="ECO:0007669"/>
    <property type="project" value="InterPro"/>
</dbReference>
<dbReference type="EMBL" id="MPGH01000074">
    <property type="protein sequence ID" value="OLN89754.1"/>
    <property type="molecule type" value="Genomic_DNA"/>
</dbReference>
<dbReference type="CDD" id="cd11041">
    <property type="entry name" value="CYP503A1-like"/>
    <property type="match status" value="1"/>
</dbReference>
<evidence type="ECO:0000256" key="5">
    <source>
        <dbReference type="ARBA" id="ARBA00022723"/>
    </source>
</evidence>
<evidence type="ECO:0000256" key="7">
    <source>
        <dbReference type="ARBA" id="ARBA00023004"/>
    </source>
</evidence>
<dbReference type="Pfam" id="PF00067">
    <property type="entry name" value="p450"/>
    <property type="match status" value="1"/>
</dbReference>
<accession>A0A1Q8RX99</accession>
<comment type="subcellular location">
    <subcellularLocation>
        <location evidence="2">Membrane</location>
        <topology evidence="2">Single-pass membrane protein</topology>
    </subcellularLocation>
</comment>
<keyword evidence="9" id="KW-0812">Transmembrane</keyword>
<sequence>MSGTFEAIHIAKMPSLLSFSSIPVHGYTSAGLVIIIIVPVILIISLVAFNLRCKSIPIVGNETDPDFRSALQEGQRKHPDKPFYLHSKPKIAILPLSWLNKLKSARESQLSARKEVMRRGLGQYTDLGTSLPEFFTAIKIDLTRHVQDLIPLLQEEIDYAFNHFLPHEETYQGWMKLCGFVFAKKVVVMLNAFAFVGQDLSRNQTWHETAYHYSDDLLAAFRSLYRWPFWLRPFVHPFIFERVGLSERRRKVAQMLAPLMRSEKCGIRLLDFVNTRLPSSRQDDVEFMARVQLRAVLASSDTVSQVVVNALYDLAARPEYVEPLREELESLIPEDGVWNMKMIRSLTKMDSFIKESTRTSCPYLGKIEIIRSMKVSGHHNNVSKLPMVVSPLRLCI</sequence>
<evidence type="ECO:0000256" key="3">
    <source>
        <dbReference type="ARBA" id="ARBA00010617"/>
    </source>
</evidence>
<keyword evidence="9" id="KW-0472">Membrane</keyword>
<dbReference type="InterPro" id="IPR036396">
    <property type="entry name" value="Cyt_P450_sf"/>
</dbReference>
<organism evidence="10 11">
    <name type="scientific">Colletotrichum chlorophyti</name>
    <dbReference type="NCBI Taxonomy" id="708187"/>
    <lineage>
        <taxon>Eukaryota</taxon>
        <taxon>Fungi</taxon>
        <taxon>Dikarya</taxon>
        <taxon>Ascomycota</taxon>
        <taxon>Pezizomycotina</taxon>
        <taxon>Sordariomycetes</taxon>
        <taxon>Hypocreomycetidae</taxon>
        <taxon>Glomerellales</taxon>
        <taxon>Glomerellaceae</taxon>
        <taxon>Colletotrichum</taxon>
    </lineage>
</organism>
<dbReference type="GO" id="GO:0004497">
    <property type="term" value="F:monooxygenase activity"/>
    <property type="evidence" value="ECO:0007669"/>
    <property type="project" value="UniProtKB-KW"/>
</dbReference>
<dbReference type="GO" id="GO:0016020">
    <property type="term" value="C:membrane"/>
    <property type="evidence" value="ECO:0007669"/>
    <property type="project" value="UniProtKB-SubCell"/>
</dbReference>
<name>A0A1Q8RX99_9PEZI</name>
<reference evidence="10 11" key="1">
    <citation type="submission" date="2016-11" db="EMBL/GenBank/DDBJ databases">
        <title>Draft Genome Assembly of Colletotrichum chlorophyti a pathogen of herbaceous plants.</title>
        <authorList>
            <person name="Gan P."/>
            <person name="Narusaka M."/>
            <person name="Tsushima A."/>
            <person name="Narusaka Y."/>
            <person name="Takano Y."/>
            <person name="Shirasu K."/>
        </authorList>
    </citation>
    <scope>NUCLEOTIDE SEQUENCE [LARGE SCALE GENOMIC DNA]</scope>
    <source>
        <strain evidence="10 11">NTL11</strain>
    </source>
</reference>
<dbReference type="OrthoDB" id="1844152at2759"/>
<dbReference type="AlphaFoldDB" id="A0A1Q8RX99"/>
<keyword evidence="5" id="KW-0479">Metal-binding</keyword>
<evidence type="ECO:0000256" key="6">
    <source>
        <dbReference type="ARBA" id="ARBA00023002"/>
    </source>
</evidence>
<evidence type="ECO:0000256" key="4">
    <source>
        <dbReference type="ARBA" id="ARBA00022617"/>
    </source>
</evidence>
<gene>
    <name evidence="10" type="ORF">CCHL11_09485</name>
</gene>
<evidence type="ECO:0000256" key="1">
    <source>
        <dbReference type="ARBA" id="ARBA00001971"/>
    </source>
</evidence>
<keyword evidence="7" id="KW-0408">Iron</keyword>
<dbReference type="PANTHER" id="PTHR46206:SF6">
    <property type="entry name" value="CYTOCHROME P450 MONOOXYGENASE AN1598-RELATED"/>
    <property type="match status" value="1"/>
</dbReference>
<evidence type="ECO:0000256" key="9">
    <source>
        <dbReference type="SAM" id="Phobius"/>
    </source>
</evidence>
<keyword evidence="9" id="KW-1133">Transmembrane helix</keyword>
<feature type="transmembrane region" description="Helical" evidence="9">
    <location>
        <begin position="27"/>
        <end position="49"/>
    </location>
</feature>
<comment type="similarity">
    <text evidence="3">Belongs to the cytochrome P450 family.</text>
</comment>
<dbReference type="PANTHER" id="PTHR46206">
    <property type="entry name" value="CYTOCHROME P450"/>
    <property type="match status" value="1"/>
</dbReference>
<protein>
    <submittedName>
        <fullName evidence="10">Ent-kaurene oxidase 12</fullName>
    </submittedName>
</protein>
<dbReference type="GO" id="GO:0005506">
    <property type="term" value="F:iron ion binding"/>
    <property type="evidence" value="ECO:0007669"/>
    <property type="project" value="InterPro"/>
</dbReference>
<dbReference type="GO" id="GO:0016705">
    <property type="term" value="F:oxidoreductase activity, acting on paired donors, with incorporation or reduction of molecular oxygen"/>
    <property type="evidence" value="ECO:0007669"/>
    <property type="project" value="InterPro"/>
</dbReference>
<evidence type="ECO:0000313" key="11">
    <source>
        <dbReference type="Proteomes" id="UP000186583"/>
    </source>
</evidence>
<comment type="caution">
    <text evidence="10">The sequence shown here is derived from an EMBL/GenBank/DDBJ whole genome shotgun (WGS) entry which is preliminary data.</text>
</comment>
<keyword evidence="6" id="KW-0560">Oxidoreductase</keyword>
<proteinExistence type="inferred from homology"/>